<dbReference type="InterPro" id="IPR005467">
    <property type="entry name" value="His_kinase_dom"/>
</dbReference>
<evidence type="ECO:0000256" key="6">
    <source>
        <dbReference type="SAM" id="Phobius"/>
    </source>
</evidence>
<dbReference type="SUPFAM" id="SSF55874">
    <property type="entry name" value="ATPase domain of HSP90 chaperone/DNA topoisomerase II/histidine kinase"/>
    <property type="match status" value="1"/>
</dbReference>
<dbReference type="SUPFAM" id="SSF63829">
    <property type="entry name" value="Calcium-dependent phosphotriesterase"/>
    <property type="match status" value="2"/>
</dbReference>
<dbReference type="Gene3D" id="1.10.287.130">
    <property type="match status" value="1"/>
</dbReference>
<dbReference type="EC" id="2.7.13.3" evidence="2"/>
<evidence type="ECO:0000259" key="8">
    <source>
        <dbReference type="PROSITE" id="PS50110"/>
    </source>
</evidence>
<keyword evidence="6" id="KW-1133">Transmembrane helix</keyword>
<dbReference type="PROSITE" id="PS50109">
    <property type="entry name" value="HIS_KIN"/>
    <property type="match status" value="1"/>
</dbReference>
<dbReference type="SMART" id="SM00388">
    <property type="entry name" value="HisKA"/>
    <property type="match status" value="1"/>
</dbReference>
<evidence type="ECO:0000256" key="4">
    <source>
        <dbReference type="ARBA" id="ARBA00023012"/>
    </source>
</evidence>
<dbReference type="CDD" id="cd00082">
    <property type="entry name" value="HisKA"/>
    <property type="match status" value="1"/>
</dbReference>
<dbReference type="InterPro" id="IPR001789">
    <property type="entry name" value="Sig_transdc_resp-reg_receiver"/>
</dbReference>
<dbReference type="PANTHER" id="PTHR45339:SF1">
    <property type="entry name" value="HYBRID SIGNAL TRANSDUCTION HISTIDINE KINASE J"/>
    <property type="match status" value="1"/>
</dbReference>
<feature type="modified residue" description="4-aspartylphosphate" evidence="5">
    <location>
        <position position="1129"/>
    </location>
</feature>
<dbReference type="Pfam" id="PF00512">
    <property type="entry name" value="HisKA"/>
    <property type="match status" value="1"/>
</dbReference>
<dbReference type="SUPFAM" id="SSF47384">
    <property type="entry name" value="Homodimeric domain of signal transducing histidine kinase"/>
    <property type="match status" value="1"/>
</dbReference>
<dbReference type="InterPro" id="IPR003661">
    <property type="entry name" value="HisK_dim/P_dom"/>
</dbReference>
<dbReference type="PANTHER" id="PTHR45339">
    <property type="entry name" value="HYBRID SIGNAL TRANSDUCTION HISTIDINE KINASE J"/>
    <property type="match status" value="1"/>
</dbReference>
<dbReference type="InterPro" id="IPR003594">
    <property type="entry name" value="HATPase_dom"/>
</dbReference>
<protein>
    <recommendedName>
        <fullName evidence="2">histidine kinase</fullName>
        <ecNumber evidence="2">2.7.13.3</ecNumber>
    </recommendedName>
</protein>
<dbReference type="Gene3D" id="3.40.50.2300">
    <property type="match status" value="1"/>
</dbReference>
<name>A0ABV6B9V5_9GAMM</name>
<feature type="domain" description="Histidine kinase" evidence="7">
    <location>
        <begin position="823"/>
        <end position="1049"/>
    </location>
</feature>
<dbReference type="Pfam" id="PF02518">
    <property type="entry name" value="HATPase_c"/>
    <property type="match status" value="1"/>
</dbReference>
<dbReference type="InterPro" id="IPR004358">
    <property type="entry name" value="Sig_transdc_His_kin-like_C"/>
</dbReference>
<keyword evidence="10" id="KW-1185">Reference proteome</keyword>
<dbReference type="RefSeq" id="WP_377241120.1">
    <property type="nucleotide sequence ID" value="NZ_JBHLXP010000001.1"/>
</dbReference>
<dbReference type="InterPro" id="IPR015943">
    <property type="entry name" value="WD40/YVTN_repeat-like_dom_sf"/>
</dbReference>
<evidence type="ECO:0000256" key="5">
    <source>
        <dbReference type="PROSITE-ProRule" id="PRU00169"/>
    </source>
</evidence>
<evidence type="ECO:0000313" key="10">
    <source>
        <dbReference type="Proteomes" id="UP001589813"/>
    </source>
</evidence>
<dbReference type="Gene3D" id="2.60.40.10">
    <property type="entry name" value="Immunoglobulins"/>
    <property type="match status" value="1"/>
</dbReference>
<dbReference type="CDD" id="cd17546">
    <property type="entry name" value="REC_hyHK_CKI1_RcsC-like"/>
    <property type="match status" value="1"/>
</dbReference>
<keyword evidence="3 5" id="KW-0597">Phosphoprotein</keyword>
<dbReference type="InterPro" id="IPR011006">
    <property type="entry name" value="CheY-like_superfamily"/>
</dbReference>
<dbReference type="Gene3D" id="2.130.10.10">
    <property type="entry name" value="YVTN repeat-like/Quinoprotein amine dehydrogenase"/>
    <property type="match status" value="2"/>
</dbReference>
<sequence>MQGSAQVFYRFIQAAVVTLLLCSYPLFSMEAGLPLLKNFKPKDYNAGTQNWAMLQDSDGLIYAGNNVGVLEFDGVHWRVIATTNQSVVRSLALGHDGRIYVGAKGDLGYINKARPQGAQFISWRDRIPAAYRNFQDIRQTFVTEQGILFVARSYLFLINDQEVRSWTSESAFMKAFQINDRILIKEQDTGLLELKDGRLEPVNSTQPLADKAVFVAEQWNENQVLIGTRDAGFFLLGPSGMQPFQMPASKELDQAMIYTSQRLRNGLLAIGTVRDGIYLLDQQGNIHSHINKFSGMLDDNVRALMEDRQQGLWVAMDHGLARVEASSAISMFNHVMGLKGNVLSLHRYQNQLFAGTSQGLFRLQADGVKAAHFSAIDNFSNQTWDFADFADSMLIANNKGVYQYRDGKSELIFDAPIPAKVLLVSRQQPDTVWVGLQNGLLRLQYSDGQWRNLGVISGVVGNLNSLIEETDGSLWIGTLAHGVYRLQLSGDTEQTPLLDNFTEAAGLPSLNRNSVHRWSGGLLFATVAGLYQFNQSTQTFGIHPVFSGLFAQQPWVRSPTQDSSGRIWMINWDNQTGERQAGAAEKIGPDQPYHWSTAPLFPLADTPLDVILAEDAAITWFGGAEGIFRFDASRISRSIVAHPPLIRRVVSRDNQTHFAGGQLAKLQLASDQNSLRLEYTVPRYGHLDTNLFQVQLVGNDPAWSDWHNETYRDYTNLAPGNYQFKLRYKNAFGEISEATPLHLQIAAPWYQSWWAYMVYVLAALGLLKVLVGWRVRPVLQENSKLEDLVRQRTQHLEDTMQMLEGAKQKAETAAVAKSEFLANMSHEIRTPMNAIIGFAQLAQNSESFADQQLYLSKITASSKILLSIINDILDFSKVEAGKLELEQVRFRLQDMLQQIRDLFIEQARQKRLELQFSVDPQVPAWLIGDPLRLSQVLINLLSNAVKFTGQGKVVLRVDLALQVNPPETAAEVWLHFAVQDTGIGLSPEQCQNLFQAFSQADTSTSRKYGGTGLGLSIAQRLVQLMGGRIEVQSLAGIGSTFSFSIRSYRAEAGGPAKLVAESPLPLNTVKPDSDATSKGRILLVEDNSYNQTLARIILQHAGFAVDVADHGEQALQQLSQHQYALVLMDVHMPTMDGYTATRILRQQAAHARLPVIALTAHATEEFRRECLDAGMNDFIAKPFDARTLLSKVQEWA</sequence>
<evidence type="ECO:0000256" key="2">
    <source>
        <dbReference type="ARBA" id="ARBA00012438"/>
    </source>
</evidence>
<proteinExistence type="predicted"/>
<dbReference type="EMBL" id="JBHLXP010000001">
    <property type="protein sequence ID" value="MFC0047658.1"/>
    <property type="molecule type" value="Genomic_DNA"/>
</dbReference>
<dbReference type="SMART" id="SM00387">
    <property type="entry name" value="HATPase_c"/>
    <property type="match status" value="1"/>
</dbReference>
<feature type="domain" description="Response regulatory" evidence="8">
    <location>
        <begin position="1080"/>
        <end position="1196"/>
    </location>
</feature>
<comment type="caution">
    <text evidence="9">The sequence shown here is derived from an EMBL/GenBank/DDBJ whole genome shotgun (WGS) entry which is preliminary data.</text>
</comment>
<dbReference type="InterPro" id="IPR036097">
    <property type="entry name" value="HisK_dim/P_sf"/>
</dbReference>
<accession>A0ABV6B9V5</accession>
<dbReference type="PROSITE" id="PS50110">
    <property type="entry name" value="RESPONSE_REGULATORY"/>
    <property type="match status" value="1"/>
</dbReference>
<reference evidence="9 10" key="1">
    <citation type="submission" date="2024-09" db="EMBL/GenBank/DDBJ databases">
        <authorList>
            <person name="Sun Q."/>
            <person name="Mori K."/>
        </authorList>
    </citation>
    <scope>NUCLEOTIDE SEQUENCE [LARGE SCALE GENOMIC DNA]</scope>
    <source>
        <strain evidence="9 10">KCTC 23315</strain>
    </source>
</reference>
<dbReference type="SMART" id="SM00448">
    <property type="entry name" value="REC"/>
    <property type="match status" value="1"/>
</dbReference>
<organism evidence="9 10">
    <name type="scientific">Rheinheimera tilapiae</name>
    <dbReference type="NCBI Taxonomy" id="875043"/>
    <lineage>
        <taxon>Bacteria</taxon>
        <taxon>Pseudomonadati</taxon>
        <taxon>Pseudomonadota</taxon>
        <taxon>Gammaproteobacteria</taxon>
        <taxon>Chromatiales</taxon>
        <taxon>Chromatiaceae</taxon>
        <taxon>Rheinheimera</taxon>
    </lineage>
</organism>
<comment type="catalytic activity">
    <reaction evidence="1">
        <text>ATP + protein L-histidine = ADP + protein N-phospho-L-histidine.</text>
        <dbReference type="EC" id="2.7.13.3"/>
    </reaction>
</comment>
<feature type="transmembrane region" description="Helical" evidence="6">
    <location>
        <begin position="7"/>
        <end position="27"/>
    </location>
</feature>
<evidence type="ECO:0000256" key="1">
    <source>
        <dbReference type="ARBA" id="ARBA00000085"/>
    </source>
</evidence>
<dbReference type="InterPro" id="IPR036890">
    <property type="entry name" value="HATPase_C_sf"/>
</dbReference>
<dbReference type="Proteomes" id="UP001589813">
    <property type="component" value="Unassembled WGS sequence"/>
</dbReference>
<dbReference type="Pfam" id="PF00072">
    <property type="entry name" value="Response_reg"/>
    <property type="match status" value="1"/>
</dbReference>
<keyword evidence="4" id="KW-0902">Two-component regulatory system</keyword>
<evidence type="ECO:0000256" key="3">
    <source>
        <dbReference type="ARBA" id="ARBA00022553"/>
    </source>
</evidence>
<evidence type="ECO:0000313" key="9">
    <source>
        <dbReference type="EMBL" id="MFC0047658.1"/>
    </source>
</evidence>
<keyword evidence="6" id="KW-0472">Membrane</keyword>
<dbReference type="Gene3D" id="3.30.565.10">
    <property type="entry name" value="Histidine kinase-like ATPase, C-terminal domain"/>
    <property type="match status" value="1"/>
</dbReference>
<keyword evidence="6" id="KW-0812">Transmembrane</keyword>
<gene>
    <name evidence="9" type="ORF">ACFFJP_05090</name>
</gene>
<dbReference type="InterPro" id="IPR013783">
    <property type="entry name" value="Ig-like_fold"/>
</dbReference>
<evidence type="ECO:0000259" key="7">
    <source>
        <dbReference type="PROSITE" id="PS50109"/>
    </source>
</evidence>
<dbReference type="SUPFAM" id="SSF52172">
    <property type="entry name" value="CheY-like"/>
    <property type="match status" value="1"/>
</dbReference>
<dbReference type="CDD" id="cd16922">
    <property type="entry name" value="HATPase_EvgS-ArcB-TorS-like"/>
    <property type="match status" value="1"/>
</dbReference>
<dbReference type="PRINTS" id="PR00344">
    <property type="entry name" value="BCTRLSENSOR"/>
</dbReference>